<dbReference type="Gene3D" id="3.20.20.80">
    <property type="entry name" value="Glycosidases"/>
    <property type="match status" value="1"/>
</dbReference>
<evidence type="ECO:0000313" key="3">
    <source>
        <dbReference type="EMBL" id="KAK9413187.1"/>
    </source>
</evidence>
<evidence type="ECO:0000256" key="1">
    <source>
        <dbReference type="ARBA" id="ARBA00009809"/>
    </source>
</evidence>
<gene>
    <name evidence="3" type="ORF">SUNI508_11963</name>
</gene>
<comment type="caution">
    <text evidence="3">The sequence shown here is derived from an EMBL/GenBank/DDBJ whole genome shotgun (WGS) entry which is preliminary data.</text>
</comment>
<evidence type="ECO:0000313" key="4">
    <source>
        <dbReference type="Proteomes" id="UP001408356"/>
    </source>
</evidence>
<proteinExistence type="inferred from homology"/>
<dbReference type="InterPro" id="IPR031330">
    <property type="entry name" value="Gly_Hdrlase_35_cat"/>
</dbReference>
<dbReference type="Pfam" id="PF01301">
    <property type="entry name" value="Glyco_hydro_35"/>
    <property type="match status" value="1"/>
</dbReference>
<dbReference type="PANTHER" id="PTHR23421">
    <property type="entry name" value="BETA-GALACTOSIDASE RELATED"/>
    <property type="match status" value="1"/>
</dbReference>
<dbReference type="SUPFAM" id="SSF51445">
    <property type="entry name" value="(Trans)glycosidases"/>
    <property type="match status" value="1"/>
</dbReference>
<comment type="similarity">
    <text evidence="1">Belongs to the glycosyl hydrolase 35 family.</text>
</comment>
<protein>
    <submittedName>
        <fullName evidence="3">Beta-galactosidase</fullName>
    </submittedName>
</protein>
<evidence type="ECO:0000259" key="2">
    <source>
        <dbReference type="Pfam" id="PF01301"/>
    </source>
</evidence>
<accession>A0ABR2UF74</accession>
<reference evidence="3 4" key="1">
    <citation type="journal article" date="2024" name="J. Plant Pathol.">
        <title>Sequence and assembly of the genome of Seiridium unicorne, isolate CBS 538.82, causal agent of cypress canker disease.</title>
        <authorList>
            <person name="Scali E."/>
            <person name="Rocca G.D."/>
            <person name="Danti R."/>
            <person name="Garbelotto M."/>
            <person name="Barberini S."/>
            <person name="Baroncelli R."/>
            <person name="Emiliani G."/>
        </authorList>
    </citation>
    <scope>NUCLEOTIDE SEQUENCE [LARGE SCALE GENOMIC DNA]</scope>
    <source>
        <strain evidence="3 4">BM-138-508</strain>
    </source>
</reference>
<name>A0ABR2UF74_9PEZI</name>
<dbReference type="InterPro" id="IPR017853">
    <property type="entry name" value="GH"/>
</dbReference>
<dbReference type="InterPro" id="IPR001944">
    <property type="entry name" value="Glycoside_Hdrlase_35"/>
</dbReference>
<feature type="domain" description="Glycoside hydrolase 35 catalytic" evidence="2">
    <location>
        <begin position="2"/>
        <end position="127"/>
    </location>
</feature>
<dbReference type="Proteomes" id="UP001408356">
    <property type="component" value="Unassembled WGS sequence"/>
</dbReference>
<sequence>MVRGERVLFISGEFHPFRLYSPGLWFDVLQKIKAVSFLGVSFSTNWALLEGTPNEFSADRVLALEGFLKAATQAGIYLLAWPAPCINSKVSGGGYSGWAFRIKDPSRKNATDWLDATRSYIQSVGAIILFQP</sequence>
<keyword evidence="4" id="KW-1185">Reference proteome</keyword>
<dbReference type="EMBL" id="JARVKF010000441">
    <property type="protein sequence ID" value="KAK9413187.1"/>
    <property type="molecule type" value="Genomic_DNA"/>
</dbReference>
<organism evidence="3 4">
    <name type="scientific">Seiridium unicorne</name>
    <dbReference type="NCBI Taxonomy" id="138068"/>
    <lineage>
        <taxon>Eukaryota</taxon>
        <taxon>Fungi</taxon>
        <taxon>Dikarya</taxon>
        <taxon>Ascomycota</taxon>
        <taxon>Pezizomycotina</taxon>
        <taxon>Sordariomycetes</taxon>
        <taxon>Xylariomycetidae</taxon>
        <taxon>Amphisphaeriales</taxon>
        <taxon>Sporocadaceae</taxon>
        <taxon>Seiridium</taxon>
    </lineage>
</organism>